<protein>
    <recommendedName>
        <fullName evidence="2">ARB-07466-like C-terminal domain-containing protein</fullName>
    </recommendedName>
</protein>
<feature type="compositionally biased region" description="Low complexity" evidence="1">
    <location>
        <begin position="8"/>
        <end position="18"/>
    </location>
</feature>
<feature type="region of interest" description="Disordered" evidence="1">
    <location>
        <begin position="1"/>
        <end position="21"/>
    </location>
</feature>
<comment type="caution">
    <text evidence="3">The sequence shown here is derived from an EMBL/GenBank/DDBJ whole genome shotgun (WGS) entry which is preliminary data.</text>
</comment>
<dbReference type="RefSeq" id="WP_345423704.1">
    <property type="nucleotide sequence ID" value="NZ_BAABGT010000079.1"/>
</dbReference>
<reference evidence="4" key="1">
    <citation type="journal article" date="2019" name="Int. J. Syst. Evol. Microbiol.">
        <title>The Global Catalogue of Microorganisms (GCM) 10K type strain sequencing project: providing services to taxonomists for standard genome sequencing and annotation.</title>
        <authorList>
            <consortium name="The Broad Institute Genomics Platform"/>
            <consortium name="The Broad Institute Genome Sequencing Center for Infectious Disease"/>
            <person name="Wu L."/>
            <person name="Ma J."/>
        </authorList>
    </citation>
    <scope>NUCLEOTIDE SEQUENCE [LARGE SCALE GENOMIC DNA]</scope>
    <source>
        <strain evidence="4">JCM 17906</strain>
    </source>
</reference>
<dbReference type="Proteomes" id="UP001501598">
    <property type="component" value="Unassembled WGS sequence"/>
</dbReference>
<dbReference type="EMBL" id="BAABGT010000079">
    <property type="protein sequence ID" value="GAA4554018.1"/>
    <property type="molecule type" value="Genomic_DNA"/>
</dbReference>
<proteinExistence type="predicted"/>
<evidence type="ECO:0000313" key="3">
    <source>
        <dbReference type="EMBL" id="GAA4554018.1"/>
    </source>
</evidence>
<gene>
    <name evidence="3" type="ORF">GCM10023175_51170</name>
</gene>
<evidence type="ECO:0000313" key="4">
    <source>
        <dbReference type="Proteomes" id="UP001501598"/>
    </source>
</evidence>
<feature type="domain" description="ARB-07466-like C-terminal" evidence="2">
    <location>
        <begin position="158"/>
        <end position="252"/>
    </location>
</feature>
<organism evidence="3 4">
    <name type="scientific">Pseudonocardia xishanensis</name>
    <dbReference type="NCBI Taxonomy" id="630995"/>
    <lineage>
        <taxon>Bacteria</taxon>
        <taxon>Bacillati</taxon>
        <taxon>Actinomycetota</taxon>
        <taxon>Actinomycetes</taxon>
        <taxon>Pseudonocardiales</taxon>
        <taxon>Pseudonocardiaceae</taxon>
        <taxon>Pseudonocardia</taxon>
    </lineage>
</organism>
<dbReference type="Pfam" id="PF26571">
    <property type="entry name" value="VldE"/>
    <property type="match status" value="1"/>
</dbReference>
<keyword evidence="4" id="KW-1185">Reference proteome</keyword>
<evidence type="ECO:0000259" key="2">
    <source>
        <dbReference type="Pfam" id="PF26571"/>
    </source>
</evidence>
<dbReference type="InterPro" id="IPR058593">
    <property type="entry name" value="ARB_07466-like_C"/>
</dbReference>
<accession>A0ABP8RZ21</accession>
<name>A0ABP8RZ21_9PSEU</name>
<evidence type="ECO:0000256" key="1">
    <source>
        <dbReference type="SAM" id="MobiDB-lite"/>
    </source>
</evidence>
<sequence length="274" mass="28370">MSRHRSPAAGATGDTATVDGRRLGAVAGGPQATVSRSGSTHCALRRGLTAAAVASGALAVAAPVAALLPAEADTASTVRVELAATTDLVEEPEFLEVDGALLAAGVLPVRHQSDPPAMDAAARLLKSADLNTVARRAEEERLAREARVNCAADLSAIGAVKPHVREAARFLSCLFDEPDLIGVAGRGRVSDHPTGLALDLMTSGAEGDRIAACALANRAALGVSYVIWEQRINYGSGWERMENRGGVTENHFDHVHISFERGAGAGDPDPDLCT</sequence>